<evidence type="ECO:0000313" key="2">
    <source>
        <dbReference type="EMBL" id="PKH48093.1"/>
    </source>
</evidence>
<organism evidence="2 3">
    <name type="scientific">Punica granatum</name>
    <name type="common">Pomegranate</name>
    <dbReference type="NCBI Taxonomy" id="22663"/>
    <lineage>
        <taxon>Eukaryota</taxon>
        <taxon>Viridiplantae</taxon>
        <taxon>Streptophyta</taxon>
        <taxon>Embryophyta</taxon>
        <taxon>Tracheophyta</taxon>
        <taxon>Spermatophyta</taxon>
        <taxon>Magnoliopsida</taxon>
        <taxon>eudicotyledons</taxon>
        <taxon>Gunneridae</taxon>
        <taxon>Pentapetalae</taxon>
        <taxon>rosids</taxon>
        <taxon>malvids</taxon>
        <taxon>Myrtales</taxon>
        <taxon>Lythraceae</taxon>
        <taxon>Punica</taxon>
    </lineage>
</organism>
<dbReference type="EMBL" id="PGOL01045218">
    <property type="protein sequence ID" value="PKH48093.1"/>
    <property type="molecule type" value="Genomic_DNA"/>
</dbReference>
<evidence type="ECO:0000313" key="3">
    <source>
        <dbReference type="Proteomes" id="UP000233551"/>
    </source>
</evidence>
<evidence type="ECO:0000256" key="1">
    <source>
        <dbReference type="SAM" id="MobiDB-lite"/>
    </source>
</evidence>
<protein>
    <submittedName>
        <fullName evidence="2">Uncharacterized protein</fullName>
    </submittedName>
</protein>
<reference evidence="2 3" key="1">
    <citation type="submission" date="2017-11" db="EMBL/GenBank/DDBJ databases">
        <title>De-novo sequencing of pomegranate (Punica granatum L.) genome.</title>
        <authorList>
            <person name="Akparov Z."/>
            <person name="Amiraslanov A."/>
            <person name="Hajiyeva S."/>
            <person name="Abbasov M."/>
            <person name="Kaur K."/>
            <person name="Hamwieh A."/>
            <person name="Solovyev V."/>
            <person name="Salamov A."/>
            <person name="Braich B."/>
            <person name="Kosarev P."/>
            <person name="Mahmoud A."/>
            <person name="Hajiyev E."/>
            <person name="Babayeva S."/>
            <person name="Izzatullayeva V."/>
            <person name="Mammadov A."/>
            <person name="Mammadov A."/>
            <person name="Sharifova S."/>
            <person name="Ojaghi J."/>
            <person name="Eynullazada K."/>
            <person name="Bayramov B."/>
            <person name="Abdulazimova A."/>
            <person name="Shahmuradov I."/>
        </authorList>
    </citation>
    <scope>NUCLEOTIDE SEQUENCE [LARGE SCALE GENOMIC DNA]</scope>
    <source>
        <strain evidence="3">cv. AG2017</strain>
        <tissue evidence="2">Leaf</tissue>
    </source>
</reference>
<comment type="caution">
    <text evidence="2">The sequence shown here is derived from an EMBL/GenBank/DDBJ whole genome shotgun (WGS) entry which is preliminary data.</text>
</comment>
<keyword evidence="3" id="KW-1185">Reference proteome</keyword>
<name>A0A2I0GBV6_PUNGR</name>
<feature type="region of interest" description="Disordered" evidence="1">
    <location>
        <begin position="58"/>
        <end position="79"/>
    </location>
</feature>
<accession>A0A2I0GBV6</accession>
<proteinExistence type="predicted"/>
<dbReference type="Proteomes" id="UP000233551">
    <property type="component" value="Unassembled WGS sequence"/>
</dbReference>
<sequence>MCECACEKSRTRDTDYRKSVADVDRSLGSIKVVLTPKGAKKPVALPISRLRRTRASRLEPSQIGLDSSQDTRVLPRYPY</sequence>
<dbReference type="AlphaFoldDB" id="A0A2I0GBV6"/>
<gene>
    <name evidence="2" type="ORF">CRG98_050368</name>
</gene>